<evidence type="ECO:0000313" key="2">
    <source>
        <dbReference type="Proteomes" id="UP000652013"/>
    </source>
</evidence>
<name>A0A8J3YBJ2_9ACTN</name>
<comment type="caution">
    <text evidence="1">The sequence shown here is derived from an EMBL/GenBank/DDBJ whole genome shotgun (WGS) entry which is preliminary data.</text>
</comment>
<proteinExistence type="predicted"/>
<dbReference type="AlphaFoldDB" id="A0A8J3YBJ2"/>
<dbReference type="Proteomes" id="UP000652013">
    <property type="component" value="Unassembled WGS sequence"/>
</dbReference>
<keyword evidence="2" id="KW-1185">Reference proteome</keyword>
<reference evidence="1" key="1">
    <citation type="submission" date="2021-01" db="EMBL/GenBank/DDBJ databases">
        <title>Whole genome shotgun sequence of Spirilliplanes yamanashiensis NBRC 15828.</title>
        <authorList>
            <person name="Komaki H."/>
            <person name="Tamura T."/>
        </authorList>
    </citation>
    <scope>NUCLEOTIDE SEQUENCE</scope>
    <source>
        <strain evidence="1">NBRC 15828</strain>
    </source>
</reference>
<organism evidence="1 2">
    <name type="scientific">Spirilliplanes yamanashiensis</name>
    <dbReference type="NCBI Taxonomy" id="42233"/>
    <lineage>
        <taxon>Bacteria</taxon>
        <taxon>Bacillati</taxon>
        <taxon>Actinomycetota</taxon>
        <taxon>Actinomycetes</taxon>
        <taxon>Micromonosporales</taxon>
        <taxon>Micromonosporaceae</taxon>
        <taxon>Spirilliplanes</taxon>
    </lineage>
</organism>
<sequence length="297" mass="29716">MPALIATSAASEGASNGAPVTLTRPTAEVGDLIVVVMFAGNNAMPTASGGTPAFTTAVSVYNPSSSIMAGFILYRWMTAAEPTSYAFAPVAGRAIGMVRVYRNVSTSTPFGAAGTLWSANVSGGTTTTAPGVTTAAANTLVLALQGVRSANTAPNYTNPTGTALGNVSTLLSASPATNTVTGRVGDIAAAAPGPTGDTTVTHSGAQYRIGVQVPILAATRGQVVTSWNTAGVPAWATGYELVRTNGGVTEATVTVAGSGTNEYTDTTVGNGTFTYSLQSAASTWRSTAVTVTLSRSC</sequence>
<dbReference type="EMBL" id="BOOY01000036">
    <property type="protein sequence ID" value="GIJ05686.1"/>
    <property type="molecule type" value="Genomic_DNA"/>
</dbReference>
<evidence type="ECO:0000313" key="1">
    <source>
        <dbReference type="EMBL" id="GIJ05686.1"/>
    </source>
</evidence>
<accession>A0A8J3YBJ2</accession>
<protein>
    <submittedName>
        <fullName evidence="1">Uncharacterized protein</fullName>
    </submittedName>
</protein>
<gene>
    <name evidence="1" type="ORF">Sya03_50380</name>
</gene>